<dbReference type="AlphaFoldDB" id="A0A8B3S0K0"/>
<dbReference type="GO" id="GO:0003677">
    <property type="term" value="F:DNA binding"/>
    <property type="evidence" value="ECO:0007669"/>
    <property type="project" value="InterPro"/>
</dbReference>
<dbReference type="PANTHER" id="PTHR42933">
    <property type="entry name" value="SLR6095 PROTEIN"/>
    <property type="match status" value="1"/>
</dbReference>
<dbReference type="InterPro" id="IPR003356">
    <property type="entry name" value="DNA_methylase_A-5"/>
</dbReference>
<dbReference type="GO" id="GO:0032259">
    <property type="term" value="P:methylation"/>
    <property type="evidence" value="ECO:0007669"/>
    <property type="project" value="UniProtKB-KW"/>
</dbReference>
<evidence type="ECO:0000256" key="6">
    <source>
        <dbReference type="ARBA" id="ARBA00047942"/>
    </source>
</evidence>
<dbReference type="Gene3D" id="3.40.50.150">
    <property type="entry name" value="Vaccinia Virus protein VP39"/>
    <property type="match status" value="1"/>
</dbReference>
<keyword evidence="4" id="KW-0949">S-adenosyl-L-methionine</keyword>
<dbReference type="GO" id="GO:0009007">
    <property type="term" value="F:site-specific DNA-methyltransferase (adenine-specific) activity"/>
    <property type="evidence" value="ECO:0007669"/>
    <property type="project" value="UniProtKB-EC"/>
</dbReference>
<dbReference type="GO" id="GO:0009307">
    <property type="term" value="P:DNA restriction-modification system"/>
    <property type="evidence" value="ECO:0007669"/>
    <property type="project" value="UniProtKB-KW"/>
</dbReference>
<dbReference type="SUPFAM" id="SSF53335">
    <property type="entry name" value="S-adenosyl-L-methionine-dependent methyltransferases"/>
    <property type="match status" value="1"/>
</dbReference>
<reference evidence="9" key="1">
    <citation type="submission" date="2019-01" db="EMBL/GenBank/DDBJ databases">
        <title>Anaerobic oxidation of ethane by archaea from a marine hydrocarbon seep.</title>
        <authorList>
            <person name="Musat F."/>
        </authorList>
    </citation>
    <scope>NUCLEOTIDE SEQUENCE [LARGE SCALE GENOMIC DNA]</scope>
</reference>
<protein>
    <recommendedName>
        <fullName evidence="1">site-specific DNA-methyltransferase (adenine-specific)</fullName>
        <ecNumber evidence="1">2.1.1.72</ecNumber>
    </recommendedName>
</protein>
<proteinExistence type="predicted"/>
<dbReference type="GO" id="GO:0008170">
    <property type="term" value="F:N-methyltransferase activity"/>
    <property type="evidence" value="ECO:0007669"/>
    <property type="project" value="InterPro"/>
</dbReference>
<dbReference type="Pfam" id="PF02384">
    <property type="entry name" value="N6_Mtase"/>
    <property type="match status" value="1"/>
</dbReference>
<dbReference type="Proteomes" id="UP000291831">
    <property type="component" value="Unassembled WGS sequence"/>
</dbReference>
<dbReference type="EMBL" id="RPGO01000033">
    <property type="protein sequence ID" value="RZB29012.1"/>
    <property type="molecule type" value="Genomic_DNA"/>
</dbReference>
<dbReference type="PANTHER" id="PTHR42933:SF3">
    <property type="entry name" value="TYPE I RESTRICTION ENZYME MJAVIII METHYLASE SUBUNIT"/>
    <property type="match status" value="1"/>
</dbReference>
<dbReference type="InterPro" id="IPR029063">
    <property type="entry name" value="SAM-dependent_MTases_sf"/>
</dbReference>
<evidence type="ECO:0000256" key="4">
    <source>
        <dbReference type="ARBA" id="ARBA00022691"/>
    </source>
</evidence>
<evidence type="ECO:0000256" key="5">
    <source>
        <dbReference type="ARBA" id="ARBA00022747"/>
    </source>
</evidence>
<evidence type="ECO:0000256" key="3">
    <source>
        <dbReference type="ARBA" id="ARBA00022679"/>
    </source>
</evidence>
<dbReference type="InterPro" id="IPR051537">
    <property type="entry name" value="DNA_Adenine_Mtase"/>
</dbReference>
<keyword evidence="5" id="KW-0680">Restriction system</keyword>
<dbReference type="EC" id="2.1.1.72" evidence="1"/>
<evidence type="ECO:0000256" key="1">
    <source>
        <dbReference type="ARBA" id="ARBA00011900"/>
    </source>
</evidence>
<evidence type="ECO:0000313" key="9">
    <source>
        <dbReference type="Proteomes" id="UP000291831"/>
    </source>
</evidence>
<evidence type="ECO:0000313" key="8">
    <source>
        <dbReference type="EMBL" id="RZB29012.1"/>
    </source>
</evidence>
<evidence type="ECO:0000256" key="2">
    <source>
        <dbReference type="ARBA" id="ARBA00022603"/>
    </source>
</evidence>
<keyword evidence="3" id="KW-0808">Transferase</keyword>
<keyword evidence="2" id="KW-0489">Methyltransferase</keyword>
<gene>
    <name evidence="8" type="ORF">AEth_01616</name>
</gene>
<comment type="caution">
    <text evidence="8">The sequence shown here is derived from an EMBL/GenBank/DDBJ whole genome shotgun (WGS) entry which is preliminary data.</text>
</comment>
<dbReference type="PRINTS" id="PR00507">
    <property type="entry name" value="N12N6MTFRASE"/>
</dbReference>
<comment type="catalytic activity">
    <reaction evidence="6">
        <text>a 2'-deoxyadenosine in DNA + S-adenosyl-L-methionine = an N(6)-methyl-2'-deoxyadenosine in DNA + S-adenosyl-L-homocysteine + H(+)</text>
        <dbReference type="Rhea" id="RHEA:15197"/>
        <dbReference type="Rhea" id="RHEA-COMP:12418"/>
        <dbReference type="Rhea" id="RHEA-COMP:12419"/>
        <dbReference type="ChEBI" id="CHEBI:15378"/>
        <dbReference type="ChEBI" id="CHEBI:57856"/>
        <dbReference type="ChEBI" id="CHEBI:59789"/>
        <dbReference type="ChEBI" id="CHEBI:90615"/>
        <dbReference type="ChEBI" id="CHEBI:90616"/>
        <dbReference type="EC" id="2.1.1.72"/>
    </reaction>
</comment>
<feature type="domain" description="DNA methylase adenine-specific" evidence="7">
    <location>
        <begin position="278"/>
        <end position="572"/>
    </location>
</feature>
<name>A0A8B3S0K0_9EURY</name>
<dbReference type="REBASE" id="306376">
    <property type="entry name" value="M.MarArch1ORF1616P"/>
</dbReference>
<sequence>MAKSKDTEVDAYIFIKENLKTIGWDIRNPARNPNGEVYTQNEVFNHSELKKCLGQLKPENVVKLSEKYFWIIESKRSHTQLDQALSEAIDYANHINKSNSVNALIVSGVAGNQTDGYLIKSRFLKNGKFTRITINGKEISSLISKEIAIHLLNTNNPIIEDIPIDEGLFLSKAEKINQILHLGAINKNYRARVMAALLLALIDEVPPNIDAPPSILIEEINSRAKRVLKQQGKGEFYNFINISLPPTEDNHIKFKLALVSTIQELNNLNIRSAMNSGADVLGKFYEVFLKYGNGAKEIGIVLTPRHITKWAVEILNVSKQDFVYDPTCGTGGFLVAAFDYIKKSSTKKQINEFKKHNLFGVEQEPEVVALAIVNMIFRGDGKNNIIEGNCFQKNLVKKTIDGHITAGYTSKPGDKIISKVLMNPPFALKSSDEKEYKFIQHALDQMDDGSVLFSVLPVSVMFEGGQEKAWRENKLLKENTLLSVVTFPPELFYPIGVHTIGIFIKKGISHPVDQNVFWARILHDGFLKVKGKRLPNKKEPNDFEIITPILKSFIMNPNMSSESIPEFYKSAPINLNDNALELIPEVYLDQKIPNEEELEKGIEQLIRETIAYIIRTKQEETYNED</sequence>
<accession>A0A8B3S0K0</accession>
<evidence type="ECO:0000259" key="7">
    <source>
        <dbReference type="Pfam" id="PF02384"/>
    </source>
</evidence>
<organism evidence="8 9">
    <name type="scientific">Candidatus Argoarchaeum ethanivorans</name>
    <dbReference type="NCBI Taxonomy" id="2608793"/>
    <lineage>
        <taxon>Archaea</taxon>
        <taxon>Methanobacteriati</taxon>
        <taxon>Methanobacteriota</taxon>
        <taxon>Stenosarchaea group</taxon>
        <taxon>Methanomicrobia</taxon>
        <taxon>Methanosarcinales</taxon>
        <taxon>Methanosarcinales incertae sedis</taxon>
        <taxon>GOM Arc I cluster</taxon>
        <taxon>Candidatus Argoarchaeum</taxon>
    </lineage>
</organism>